<dbReference type="InterPro" id="IPR000780">
    <property type="entry name" value="CheR_MeTrfase"/>
</dbReference>
<gene>
    <name evidence="2" type="ORF">DWB61_05280</name>
</gene>
<comment type="caution">
    <text evidence="2">The sequence shown here is derived from an EMBL/GenBank/DDBJ whole genome shotgun (WGS) entry which is preliminary data.</text>
</comment>
<keyword evidence="3" id="KW-1185">Reference proteome</keyword>
<dbReference type="Pfam" id="PF01739">
    <property type="entry name" value="CheR"/>
    <property type="match status" value="1"/>
</dbReference>
<dbReference type="OrthoDB" id="9816309at2"/>
<dbReference type="PANTHER" id="PTHR24422:SF8">
    <property type="entry name" value="CHEMOTAXIS PROTEIN"/>
    <property type="match status" value="1"/>
</dbReference>
<dbReference type="InterPro" id="IPR022642">
    <property type="entry name" value="CheR_C"/>
</dbReference>
<dbReference type="SMART" id="SM00138">
    <property type="entry name" value="MeTrc"/>
    <property type="match status" value="1"/>
</dbReference>
<name>A0A425Y612_9BACT</name>
<dbReference type="PRINTS" id="PR00996">
    <property type="entry name" value="CHERMTFRASE"/>
</dbReference>
<dbReference type="SUPFAM" id="SSF53335">
    <property type="entry name" value="S-adenosyl-L-methionine-dependent methyltransferases"/>
    <property type="match status" value="1"/>
</dbReference>
<reference evidence="2 3" key="1">
    <citation type="submission" date="2018-07" db="EMBL/GenBank/DDBJ databases">
        <title>Draft genome sequence of Ancylomarina sp. M1P.</title>
        <authorList>
            <person name="Yadav S."/>
            <person name="Villanueva L."/>
            <person name="Damste J.S.S."/>
        </authorList>
    </citation>
    <scope>NUCLEOTIDE SEQUENCE [LARGE SCALE GENOMIC DNA]</scope>
    <source>
        <strain evidence="2 3">M1P</strain>
    </source>
</reference>
<dbReference type="PROSITE" id="PS50123">
    <property type="entry name" value="CHER"/>
    <property type="match status" value="1"/>
</dbReference>
<accession>A0A425Y612</accession>
<dbReference type="SUPFAM" id="SSF47757">
    <property type="entry name" value="Chemotaxis receptor methyltransferase CheR, N-terminal domain"/>
    <property type="match status" value="1"/>
</dbReference>
<keyword evidence="2" id="KW-0489">Methyltransferase</keyword>
<protein>
    <submittedName>
        <fullName evidence="2">Protein-glutamate O-methyltransferase CheR</fullName>
    </submittedName>
</protein>
<evidence type="ECO:0000313" key="2">
    <source>
        <dbReference type="EMBL" id="RRG23794.1"/>
    </source>
</evidence>
<dbReference type="AlphaFoldDB" id="A0A425Y612"/>
<dbReference type="Gene3D" id="3.40.50.150">
    <property type="entry name" value="Vaccinia Virus protein VP39"/>
    <property type="match status" value="1"/>
</dbReference>
<dbReference type="InterPro" id="IPR022641">
    <property type="entry name" value="CheR_N"/>
</dbReference>
<sequence>MTSNQDKQEKFDNIDIEIPLILEAIYQKYGYDFRRYSRSHIKRRLVHRLAISNLESISQMQDKVLRSKDFFIELLEDLSINVTEMFRDPEFYASFREHVIPNLKTYPFIKIWHAGCSTGEEVYSFAILLREEGILDRCQIYATDFNRKVLEVAKQGIYSIRDIELFERNYTKSGGKSKLSDFYTMKYGSIKLDQSLVKKVVFADHNLVTDSVFAEVNLIICRNVLIYFNRDLQNKVINLFHESLSSSGHLCLGSKESLKFTANENCFSNVDDKQKIYKKSLSKSCIKL</sequence>
<dbReference type="RefSeq" id="WP_125029839.1">
    <property type="nucleotide sequence ID" value="NZ_JAPXVP010000003.1"/>
</dbReference>
<dbReference type="GO" id="GO:0008757">
    <property type="term" value="F:S-adenosylmethionine-dependent methyltransferase activity"/>
    <property type="evidence" value="ECO:0007669"/>
    <property type="project" value="InterPro"/>
</dbReference>
<dbReference type="Pfam" id="PF03705">
    <property type="entry name" value="CheR_N"/>
    <property type="match status" value="1"/>
</dbReference>
<dbReference type="InterPro" id="IPR029063">
    <property type="entry name" value="SAM-dependent_MTases_sf"/>
</dbReference>
<dbReference type="EMBL" id="QQWG01000003">
    <property type="protein sequence ID" value="RRG23794.1"/>
    <property type="molecule type" value="Genomic_DNA"/>
</dbReference>
<proteinExistence type="predicted"/>
<dbReference type="GO" id="GO:0032259">
    <property type="term" value="P:methylation"/>
    <property type="evidence" value="ECO:0007669"/>
    <property type="project" value="UniProtKB-KW"/>
</dbReference>
<dbReference type="Proteomes" id="UP000285794">
    <property type="component" value="Unassembled WGS sequence"/>
</dbReference>
<feature type="domain" description="CheR-type methyltransferase" evidence="1">
    <location>
        <begin position="6"/>
        <end position="280"/>
    </location>
</feature>
<evidence type="ECO:0000259" key="1">
    <source>
        <dbReference type="PROSITE" id="PS50123"/>
    </source>
</evidence>
<evidence type="ECO:0000313" key="3">
    <source>
        <dbReference type="Proteomes" id="UP000285794"/>
    </source>
</evidence>
<dbReference type="InterPro" id="IPR050903">
    <property type="entry name" value="Bact_Chemotaxis_MeTrfase"/>
</dbReference>
<dbReference type="PANTHER" id="PTHR24422">
    <property type="entry name" value="CHEMOTAXIS PROTEIN METHYLTRANSFERASE"/>
    <property type="match status" value="1"/>
</dbReference>
<organism evidence="2 3">
    <name type="scientific">Ancylomarina euxinus</name>
    <dbReference type="NCBI Taxonomy" id="2283627"/>
    <lineage>
        <taxon>Bacteria</taxon>
        <taxon>Pseudomonadati</taxon>
        <taxon>Bacteroidota</taxon>
        <taxon>Bacteroidia</taxon>
        <taxon>Marinilabiliales</taxon>
        <taxon>Marinifilaceae</taxon>
        <taxon>Ancylomarina</taxon>
    </lineage>
</organism>
<keyword evidence="2" id="KW-0808">Transferase</keyword>